<dbReference type="SUPFAM" id="SSF47384">
    <property type="entry name" value="Homodimeric domain of signal transducing histidine kinase"/>
    <property type="match status" value="1"/>
</dbReference>
<evidence type="ECO:0000256" key="12">
    <source>
        <dbReference type="SAM" id="Phobius"/>
    </source>
</evidence>
<dbReference type="Pfam" id="PF00512">
    <property type="entry name" value="HisKA"/>
    <property type="match status" value="1"/>
</dbReference>
<feature type="domain" description="HAMP" evidence="14">
    <location>
        <begin position="192"/>
        <end position="247"/>
    </location>
</feature>
<dbReference type="SUPFAM" id="SSF55874">
    <property type="entry name" value="ATPase domain of HSP90 chaperone/DNA topoisomerase II/histidine kinase"/>
    <property type="match status" value="1"/>
</dbReference>
<dbReference type="GO" id="GO:0000155">
    <property type="term" value="F:phosphorelay sensor kinase activity"/>
    <property type="evidence" value="ECO:0007669"/>
    <property type="project" value="InterPro"/>
</dbReference>
<dbReference type="EC" id="2.7.13.3" evidence="3"/>
<dbReference type="InterPro" id="IPR003661">
    <property type="entry name" value="HisK_dim/P_dom"/>
</dbReference>
<dbReference type="Gene3D" id="3.30.565.10">
    <property type="entry name" value="Histidine kinase-like ATPase, C-terminal domain"/>
    <property type="match status" value="1"/>
</dbReference>
<comment type="subcellular location">
    <subcellularLocation>
        <location evidence="2">Membrane</location>
    </subcellularLocation>
</comment>
<dbReference type="InterPro" id="IPR036890">
    <property type="entry name" value="HATPase_C_sf"/>
</dbReference>
<dbReference type="InterPro" id="IPR004358">
    <property type="entry name" value="Sig_transdc_His_kin-like_C"/>
</dbReference>
<dbReference type="SMART" id="SM00388">
    <property type="entry name" value="HisKA"/>
    <property type="match status" value="1"/>
</dbReference>
<gene>
    <name evidence="15" type="ORF">BB934_26180</name>
</gene>
<dbReference type="CDD" id="cd00082">
    <property type="entry name" value="HisKA"/>
    <property type="match status" value="1"/>
</dbReference>
<dbReference type="InterPro" id="IPR003660">
    <property type="entry name" value="HAMP_dom"/>
</dbReference>
<keyword evidence="6 12" id="KW-0812">Transmembrane</keyword>
<evidence type="ECO:0000256" key="4">
    <source>
        <dbReference type="ARBA" id="ARBA00022553"/>
    </source>
</evidence>
<keyword evidence="8 12" id="KW-1133">Transmembrane helix</keyword>
<keyword evidence="9" id="KW-0902">Two-component regulatory system</keyword>
<dbReference type="InterPro" id="IPR005467">
    <property type="entry name" value="His_kinase_dom"/>
</dbReference>
<keyword evidence="11" id="KW-0175">Coiled coil</keyword>
<evidence type="ECO:0000256" key="5">
    <source>
        <dbReference type="ARBA" id="ARBA00022679"/>
    </source>
</evidence>
<dbReference type="RefSeq" id="WP_237050112.1">
    <property type="nucleotide sequence ID" value="NZ_CP016616.1"/>
</dbReference>
<sequence>MIPLRLPMAVKIPLVVTVFMAAVAVFVSERVLTRFQEAQTKHLGDLAAIYLDGLASSLVDPVVREDVWEAFDIVDRARQTHAGLKLTETVVALADGRVLASSDPRVHPSLSPLPPSFLTQRAMAPTIVVRDDDARAVARRDLSSGGTVVGSVHASFDIAPLMAERRTVLLSLIVTNAALTFVLALAAWLVVRRMMRPTQVLASHLETSMQGQVEPIPDAFLAKAPVEFRRLFEAFNRMAEAAREREALSRQLVEEERLASLGRLASGMAHEINNPLGGLFNAIDTLKAHGERGDVRRRTIDLIERGLKGIRDVVRTTLVTYRADRDVHSLKRADIDDLRLLVEPEARRKRLTLRWVNEGYDELAMPPSVVRQVLLNLLLNACRASPEGSQVAFKAHVEGQCFVATIEDMGPGLPSAARNALTDPGNRPLPGSGGGLGLWMVHRLIKEVGGTVAALPRIPAGTIVRVTIPLKDEEGTANVA</sequence>
<evidence type="ECO:0000256" key="2">
    <source>
        <dbReference type="ARBA" id="ARBA00004370"/>
    </source>
</evidence>
<evidence type="ECO:0000313" key="15">
    <source>
        <dbReference type="EMBL" id="ANY81274.1"/>
    </source>
</evidence>
<name>A0A1B2EMS5_9HYPH</name>
<dbReference type="GO" id="GO:0005886">
    <property type="term" value="C:plasma membrane"/>
    <property type="evidence" value="ECO:0007669"/>
    <property type="project" value="TreeGrafter"/>
</dbReference>
<evidence type="ECO:0000256" key="1">
    <source>
        <dbReference type="ARBA" id="ARBA00000085"/>
    </source>
</evidence>
<evidence type="ECO:0000256" key="6">
    <source>
        <dbReference type="ARBA" id="ARBA00022692"/>
    </source>
</evidence>
<dbReference type="SMART" id="SM00387">
    <property type="entry name" value="HATPase_c"/>
    <property type="match status" value="1"/>
</dbReference>
<protein>
    <recommendedName>
        <fullName evidence="3">histidine kinase</fullName>
        <ecNumber evidence="3">2.7.13.3</ecNumber>
    </recommendedName>
</protein>
<dbReference type="InterPro" id="IPR003594">
    <property type="entry name" value="HATPase_dom"/>
</dbReference>
<dbReference type="EMBL" id="CP016616">
    <property type="protein sequence ID" value="ANY81274.1"/>
    <property type="molecule type" value="Genomic_DNA"/>
</dbReference>
<comment type="catalytic activity">
    <reaction evidence="1">
        <text>ATP + protein L-histidine = ADP + protein N-phospho-L-histidine.</text>
        <dbReference type="EC" id="2.7.13.3"/>
    </reaction>
</comment>
<feature type="transmembrane region" description="Helical" evidence="12">
    <location>
        <begin position="12"/>
        <end position="32"/>
    </location>
</feature>
<dbReference type="Gene3D" id="6.10.340.10">
    <property type="match status" value="1"/>
</dbReference>
<keyword evidence="4" id="KW-0597">Phosphoprotein</keyword>
<dbReference type="Gene3D" id="1.10.287.130">
    <property type="match status" value="1"/>
</dbReference>
<accession>A0A1B2EMS5</accession>
<dbReference type="KEGG" id="moc:BB934_26180"/>
<dbReference type="PANTHER" id="PTHR45436:SF16">
    <property type="entry name" value="HISTIDINE KINASE"/>
    <property type="match status" value="1"/>
</dbReference>
<evidence type="ECO:0000256" key="11">
    <source>
        <dbReference type="SAM" id="Coils"/>
    </source>
</evidence>
<dbReference type="PRINTS" id="PR00344">
    <property type="entry name" value="BCTRLSENSOR"/>
</dbReference>
<evidence type="ECO:0000256" key="10">
    <source>
        <dbReference type="ARBA" id="ARBA00023136"/>
    </source>
</evidence>
<evidence type="ECO:0000256" key="3">
    <source>
        <dbReference type="ARBA" id="ARBA00012438"/>
    </source>
</evidence>
<reference evidence="15" key="1">
    <citation type="submission" date="2016-07" db="EMBL/GenBank/DDBJ databases">
        <title>Microvirga ossetica sp. nov. a new species of rhizobia isolated from root nodules of the legume species Vicia alpestris Steven originated from North Ossetia region in the Caucasus.</title>
        <authorList>
            <person name="Safronova V.I."/>
            <person name="Kuznetsova I.G."/>
            <person name="Sazanova A.L."/>
            <person name="Belimov A."/>
            <person name="Andronov E."/>
            <person name="Osledkin Y.S."/>
            <person name="Onishchuk O.P."/>
            <person name="Kurchak O.N."/>
            <person name="Shaposhnikov A.I."/>
            <person name="Willems A."/>
            <person name="Tikhonovich I.A."/>
        </authorList>
    </citation>
    <scope>NUCLEOTIDE SEQUENCE [LARGE SCALE GENOMIC DNA]</scope>
    <source>
        <strain evidence="15">V5/3M</strain>
    </source>
</reference>
<keyword evidence="7 15" id="KW-0418">Kinase</keyword>
<evidence type="ECO:0000256" key="9">
    <source>
        <dbReference type="ARBA" id="ARBA00023012"/>
    </source>
</evidence>
<dbReference type="InterPro" id="IPR050428">
    <property type="entry name" value="TCS_sensor_his_kinase"/>
</dbReference>
<proteinExistence type="predicted"/>
<keyword evidence="10 12" id="KW-0472">Membrane</keyword>
<evidence type="ECO:0000259" key="14">
    <source>
        <dbReference type="PROSITE" id="PS50885"/>
    </source>
</evidence>
<feature type="domain" description="Histidine kinase" evidence="13">
    <location>
        <begin position="267"/>
        <end position="472"/>
    </location>
</feature>
<dbReference type="Pfam" id="PF02518">
    <property type="entry name" value="HATPase_c"/>
    <property type="match status" value="1"/>
</dbReference>
<feature type="coiled-coil region" evidence="11">
    <location>
        <begin position="231"/>
        <end position="258"/>
    </location>
</feature>
<feature type="transmembrane region" description="Helical" evidence="12">
    <location>
        <begin position="168"/>
        <end position="191"/>
    </location>
</feature>
<dbReference type="PANTHER" id="PTHR45436">
    <property type="entry name" value="SENSOR HISTIDINE KINASE YKOH"/>
    <property type="match status" value="1"/>
</dbReference>
<evidence type="ECO:0000259" key="13">
    <source>
        <dbReference type="PROSITE" id="PS50109"/>
    </source>
</evidence>
<keyword evidence="5" id="KW-0808">Transferase</keyword>
<dbReference type="PROSITE" id="PS50109">
    <property type="entry name" value="HIS_KIN"/>
    <property type="match status" value="1"/>
</dbReference>
<organism evidence="15">
    <name type="scientific">Microvirga ossetica</name>
    <dbReference type="NCBI Taxonomy" id="1882682"/>
    <lineage>
        <taxon>Bacteria</taxon>
        <taxon>Pseudomonadati</taxon>
        <taxon>Pseudomonadota</taxon>
        <taxon>Alphaproteobacteria</taxon>
        <taxon>Hyphomicrobiales</taxon>
        <taxon>Methylobacteriaceae</taxon>
        <taxon>Microvirga</taxon>
    </lineage>
</organism>
<evidence type="ECO:0000256" key="7">
    <source>
        <dbReference type="ARBA" id="ARBA00022777"/>
    </source>
</evidence>
<dbReference type="PROSITE" id="PS50885">
    <property type="entry name" value="HAMP"/>
    <property type="match status" value="1"/>
</dbReference>
<dbReference type="InterPro" id="IPR036097">
    <property type="entry name" value="HisK_dim/P_sf"/>
</dbReference>
<evidence type="ECO:0000256" key="8">
    <source>
        <dbReference type="ARBA" id="ARBA00022989"/>
    </source>
</evidence>
<dbReference type="AlphaFoldDB" id="A0A1B2EMS5"/>